<gene>
    <name evidence="1" type="ORF">PPOP_3604</name>
</gene>
<dbReference type="Proteomes" id="UP000029453">
    <property type="component" value="Unassembled WGS sequence"/>
</dbReference>
<accession>M9LRS1</accession>
<dbReference type="AlphaFoldDB" id="M9LRS1"/>
<keyword evidence="1" id="KW-0418">Kinase</keyword>
<sequence>MTIPLLLRYVLSKPNNRRNLGRWQVPLCRQYPVVTKGSHRYFRWGPILFYNNPRIPSSWLNMIEFTYIHKKTIKYINITM</sequence>
<keyword evidence="1" id="KW-0808">Transferase</keyword>
<evidence type="ECO:0000313" key="1">
    <source>
        <dbReference type="EMBL" id="GAC44201.1"/>
    </source>
</evidence>
<dbReference type="EMBL" id="BALG01000372">
    <property type="protein sequence ID" value="GAC44201.1"/>
    <property type="molecule type" value="Genomic_DNA"/>
</dbReference>
<keyword evidence="2" id="KW-1185">Reference proteome</keyword>
<dbReference type="GO" id="GO:0004674">
    <property type="term" value="F:protein serine/threonine kinase activity"/>
    <property type="evidence" value="ECO:0007669"/>
    <property type="project" value="UniProtKB-KW"/>
</dbReference>
<proteinExistence type="predicted"/>
<protein>
    <submittedName>
        <fullName evidence="1">Serine/threonine protein kinase</fullName>
    </submittedName>
</protein>
<evidence type="ECO:0000313" key="2">
    <source>
        <dbReference type="Proteomes" id="UP000029453"/>
    </source>
</evidence>
<organism evidence="1 2">
    <name type="scientific">Paenibacillus popilliae ATCC 14706</name>
    <dbReference type="NCBI Taxonomy" id="1212764"/>
    <lineage>
        <taxon>Bacteria</taxon>
        <taxon>Bacillati</taxon>
        <taxon>Bacillota</taxon>
        <taxon>Bacilli</taxon>
        <taxon>Bacillales</taxon>
        <taxon>Paenibacillaceae</taxon>
        <taxon>Paenibacillus</taxon>
    </lineage>
</organism>
<comment type="caution">
    <text evidence="1">The sequence shown here is derived from an EMBL/GenBank/DDBJ whole genome shotgun (WGS) entry which is preliminary data.</text>
</comment>
<reference evidence="1 2" key="1">
    <citation type="submission" date="2012-10" db="EMBL/GenBank/DDBJ databases">
        <title>Draft Genome Sequence of Paenibacillus popilliae ATCC 14706T.</title>
        <authorList>
            <person name="Iiyama K."/>
            <person name="Mori K."/>
            <person name="Mon H."/>
            <person name="Chieda Y."/>
            <person name="Lee J.M."/>
            <person name="Kusakabe T."/>
            <person name="Tashiro K."/>
            <person name="Asano S."/>
            <person name="Yasunaga-Aoki C."/>
            <person name="Shimizu S."/>
        </authorList>
    </citation>
    <scope>NUCLEOTIDE SEQUENCE [LARGE SCALE GENOMIC DNA]</scope>
    <source>
        <strain evidence="1 2">ATCC 14706</strain>
    </source>
</reference>
<keyword evidence="1" id="KW-0723">Serine/threonine-protein kinase</keyword>
<name>M9LRS1_PAEPP</name>